<feature type="region of interest" description="Disordered" evidence="1">
    <location>
        <begin position="1"/>
        <end position="73"/>
    </location>
</feature>
<feature type="compositionally biased region" description="Low complexity" evidence="1">
    <location>
        <begin position="1"/>
        <end position="34"/>
    </location>
</feature>
<dbReference type="RefSeq" id="WP_009369819.1">
    <property type="nucleotide sequence ID" value="NZ_ADGP01000020.1"/>
</dbReference>
<dbReference type="OrthoDB" id="5852at2"/>
<organism evidence="2 3">
    <name type="scientific">Megasphaera lornae</name>
    <dbReference type="NCBI Taxonomy" id="1000568"/>
    <lineage>
        <taxon>Bacteria</taxon>
        <taxon>Bacillati</taxon>
        <taxon>Bacillota</taxon>
        <taxon>Negativicutes</taxon>
        <taxon>Veillonellales</taxon>
        <taxon>Veillonellaceae</taxon>
        <taxon>Megasphaera</taxon>
    </lineage>
</organism>
<dbReference type="eggNOG" id="ENOG503093G">
    <property type="taxonomic scope" value="Bacteria"/>
</dbReference>
<reference evidence="3" key="1">
    <citation type="submission" date="2009-12" db="EMBL/GenBank/DDBJ databases">
        <title>Sequence of Clostridiales genomosp. BVAB3 str. UPII9-5.</title>
        <authorList>
            <person name="Madupu R."/>
            <person name="Durkin A.S."/>
            <person name="Torralba M."/>
            <person name="Methe B."/>
            <person name="Sutton G.G."/>
            <person name="Strausberg R.L."/>
            <person name="Nelson K.E."/>
        </authorList>
    </citation>
    <scope>NUCLEOTIDE SEQUENCE [LARGE SCALE GENOMIC DNA]</scope>
    <source>
        <strain evidence="3">28L</strain>
    </source>
</reference>
<dbReference type="STRING" id="699218.HMPREF0889_0285"/>
<dbReference type="EMBL" id="ADGP01000020">
    <property type="protein sequence ID" value="EFD93888.1"/>
    <property type="molecule type" value="Genomic_DNA"/>
</dbReference>
<dbReference type="Proteomes" id="UP000003242">
    <property type="component" value="Unassembled WGS sequence"/>
</dbReference>
<feature type="compositionally biased region" description="Low complexity" evidence="1">
    <location>
        <begin position="43"/>
        <end position="73"/>
    </location>
</feature>
<evidence type="ECO:0000313" key="3">
    <source>
        <dbReference type="Proteomes" id="UP000003242"/>
    </source>
</evidence>
<dbReference type="AlphaFoldDB" id="D3LVG1"/>
<name>D3LVG1_9FIRM</name>
<protein>
    <submittedName>
        <fullName evidence="2">Uncharacterized protein</fullName>
    </submittedName>
</protein>
<accession>D3LVG1</accession>
<sequence>MDETQGTQEAQGTQQTQGTQQAQGTQQTQQTQQTPDTVFQNSQQTALGQNAQTQGQNGQNQGQDGQTQGQQQAPETYDFTKAVTDVYGEGGELDAETTKQFTEQLKQLNATQEQANTIAKFGLEYAKSVGQATMQAVHQAYEKQISDWGEQSKKELGVDFEKKVAQATVTRGYLDKLIPNFTEMLNQTGAGNHIAMIKALAALSEFIKEDSGTGTGTGASMNNSIYDNTDFSKY</sequence>
<evidence type="ECO:0000256" key="1">
    <source>
        <dbReference type="SAM" id="MobiDB-lite"/>
    </source>
</evidence>
<proteinExistence type="predicted"/>
<gene>
    <name evidence="2" type="ORF">HMPREF0889_0285</name>
</gene>
<comment type="caution">
    <text evidence="2">The sequence shown here is derived from an EMBL/GenBank/DDBJ whole genome shotgun (WGS) entry which is preliminary data.</text>
</comment>
<evidence type="ECO:0000313" key="2">
    <source>
        <dbReference type="EMBL" id="EFD93888.1"/>
    </source>
</evidence>